<dbReference type="GO" id="GO:0008610">
    <property type="term" value="P:lipid biosynthetic process"/>
    <property type="evidence" value="ECO:0007669"/>
    <property type="project" value="UniProtKB-ARBA"/>
</dbReference>
<dbReference type="GO" id="GO:0043041">
    <property type="term" value="P:amino acid activation for nonribosomal peptide biosynthetic process"/>
    <property type="evidence" value="ECO:0007669"/>
    <property type="project" value="TreeGrafter"/>
</dbReference>
<dbReference type="GO" id="GO:0031177">
    <property type="term" value="F:phosphopantetheine binding"/>
    <property type="evidence" value="ECO:0007669"/>
    <property type="project" value="TreeGrafter"/>
</dbReference>
<dbReference type="GO" id="GO:0003824">
    <property type="term" value="F:catalytic activity"/>
    <property type="evidence" value="ECO:0007669"/>
    <property type="project" value="InterPro"/>
</dbReference>
<dbReference type="Gene3D" id="3.30.559.10">
    <property type="entry name" value="Chloramphenicol acetyltransferase-like domain"/>
    <property type="match status" value="1"/>
</dbReference>
<dbReference type="GO" id="GO:0005737">
    <property type="term" value="C:cytoplasm"/>
    <property type="evidence" value="ECO:0007669"/>
    <property type="project" value="TreeGrafter"/>
</dbReference>
<reference evidence="2 3" key="1">
    <citation type="submission" date="2019-03" db="EMBL/GenBank/DDBJ databases">
        <title>Genomic Encyclopedia of Archaeal and Bacterial Type Strains, Phase II (KMG-II): from individual species to whole genera.</title>
        <authorList>
            <person name="Goeker M."/>
        </authorList>
    </citation>
    <scope>NUCLEOTIDE SEQUENCE [LARGE SCALE GENOMIC DNA]</scope>
    <source>
        <strain evidence="2 3">DSM 45499</strain>
    </source>
</reference>
<dbReference type="EMBL" id="SOCP01000021">
    <property type="protein sequence ID" value="TDV41048.1"/>
    <property type="molecule type" value="Genomic_DNA"/>
</dbReference>
<dbReference type="Pfam" id="PF00668">
    <property type="entry name" value="Condensation"/>
    <property type="match status" value="1"/>
</dbReference>
<comment type="caution">
    <text evidence="2">The sequence shown here is derived from an EMBL/GenBank/DDBJ whole genome shotgun (WGS) entry which is preliminary data.</text>
</comment>
<dbReference type="AlphaFoldDB" id="A0A4R7UW90"/>
<dbReference type="SUPFAM" id="SSF52777">
    <property type="entry name" value="CoA-dependent acyltransferases"/>
    <property type="match status" value="2"/>
</dbReference>
<name>A0A4R7UW90_9PSEU</name>
<feature type="domain" description="Condensation" evidence="1">
    <location>
        <begin position="5"/>
        <end position="443"/>
    </location>
</feature>
<evidence type="ECO:0000313" key="3">
    <source>
        <dbReference type="Proteomes" id="UP000294927"/>
    </source>
</evidence>
<proteinExistence type="predicted"/>
<dbReference type="Proteomes" id="UP000294927">
    <property type="component" value="Unassembled WGS sequence"/>
</dbReference>
<dbReference type="RefSeq" id="WP_133907987.1">
    <property type="nucleotide sequence ID" value="NZ_SOCP01000021.1"/>
</dbReference>
<accession>A0A4R7UW90</accession>
<evidence type="ECO:0000313" key="2">
    <source>
        <dbReference type="EMBL" id="TDV41048.1"/>
    </source>
</evidence>
<organism evidence="2 3">
    <name type="scientific">Actinophytocola oryzae</name>
    <dbReference type="NCBI Taxonomy" id="502181"/>
    <lineage>
        <taxon>Bacteria</taxon>
        <taxon>Bacillati</taxon>
        <taxon>Actinomycetota</taxon>
        <taxon>Actinomycetes</taxon>
        <taxon>Pseudonocardiales</taxon>
        <taxon>Pseudonocardiaceae</taxon>
    </lineage>
</organism>
<sequence length="443" mass="49558">MSAADRIPLSFNQEHMCTFDEGDDKGPFGPRYNVVYGWRLRGPVDVEVLRAAFTDVVTRHEALRTLIVRDGEDRYQVVHPPSTPELAVHDLSGTAPEDRETRAEELLIEAESGEFDMRVPLIRAVLGRFGDDHAVLALIVHHTAVDGWSMQLIIKEVAECYAARRERRPPELPDVRQYQEFVEWERTSTSEQALNRSRSYWRDKLAGARITAVRTDFARSADRPKNTSVERFLVSPDVTVATLELARATRSSAFMVLLSAYNVLLRELTGQTDITVTTVMSGRGPSRFEGTIGSFFNFALLRTDLDGTTSFREVVGRTRRTCLGAFSNAIPFARVMADSPELAGAFGAEESQVFAFQVFQFPFVMAAQRVGEVEYSEIRRRLLPATVSTDIPDGALWTIDIDPAGGEMIGQLQFNSNRTDASTVRDLVARFQQVLKQTVSTPD</sequence>
<dbReference type="InterPro" id="IPR001242">
    <property type="entry name" value="Condensation_dom"/>
</dbReference>
<dbReference type="PANTHER" id="PTHR45527:SF1">
    <property type="entry name" value="FATTY ACID SYNTHASE"/>
    <property type="match status" value="1"/>
</dbReference>
<dbReference type="PANTHER" id="PTHR45527">
    <property type="entry name" value="NONRIBOSOMAL PEPTIDE SYNTHETASE"/>
    <property type="match status" value="1"/>
</dbReference>
<dbReference type="OrthoDB" id="2472181at2"/>
<dbReference type="GO" id="GO:0044550">
    <property type="term" value="P:secondary metabolite biosynthetic process"/>
    <property type="evidence" value="ECO:0007669"/>
    <property type="project" value="TreeGrafter"/>
</dbReference>
<gene>
    <name evidence="2" type="ORF">CLV71_121114</name>
</gene>
<protein>
    <submittedName>
        <fullName evidence="2">Condensation domain-containing protein</fullName>
    </submittedName>
</protein>
<evidence type="ECO:0000259" key="1">
    <source>
        <dbReference type="Pfam" id="PF00668"/>
    </source>
</evidence>
<keyword evidence="3" id="KW-1185">Reference proteome</keyword>
<dbReference type="InterPro" id="IPR023213">
    <property type="entry name" value="CAT-like_dom_sf"/>
</dbReference>
<dbReference type="Gene3D" id="3.30.559.30">
    <property type="entry name" value="Nonribosomal peptide synthetase, condensation domain"/>
    <property type="match status" value="1"/>
</dbReference>